<dbReference type="EMBL" id="QHCT01000002">
    <property type="protein sequence ID" value="RHX90753.1"/>
    <property type="molecule type" value="Genomic_DNA"/>
</dbReference>
<sequence length="97" mass="11388">MIEAVFLSNSFSILFLKYHSRSNLKTFKNNNETIDQTGPNQKINPKKFPNGSEQNTNQKNIVSNSLKNWNGFFQNGDRLRFRKRASFSENRSFFSQF</sequence>
<name>A0A396Z9A2_9LEPT</name>
<gene>
    <name evidence="2" type="ORF">DLM75_10225</name>
</gene>
<accession>A0A396Z9A2</accession>
<dbReference type="Proteomes" id="UP000265798">
    <property type="component" value="Unassembled WGS sequence"/>
</dbReference>
<evidence type="ECO:0000313" key="3">
    <source>
        <dbReference type="Proteomes" id="UP000265798"/>
    </source>
</evidence>
<protein>
    <submittedName>
        <fullName evidence="2">Uncharacterized protein</fullName>
    </submittedName>
</protein>
<organism evidence="2 3">
    <name type="scientific">Leptospira stimsonii</name>
    <dbReference type="NCBI Taxonomy" id="2202203"/>
    <lineage>
        <taxon>Bacteria</taxon>
        <taxon>Pseudomonadati</taxon>
        <taxon>Spirochaetota</taxon>
        <taxon>Spirochaetia</taxon>
        <taxon>Leptospirales</taxon>
        <taxon>Leptospiraceae</taxon>
        <taxon>Leptospira</taxon>
    </lineage>
</organism>
<comment type="caution">
    <text evidence="2">The sequence shown here is derived from an EMBL/GenBank/DDBJ whole genome shotgun (WGS) entry which is preliminary data.</text>
</comment>
<evidence type="ECO:0000313" key="2">
    <source>
        <dbReference type="EMBL" id="RHX90753.1"/>
    </source>
</evidence>
<feature type="compositionally biased region" description="Polar residues" evidence="1">
    <location>
        <begin position="29"/>
        <end position="43"/>
    </location>
</feature>
<feature type="region of interest" description="Disordered" evidence="1">
    <location>
        <begin position="29"/>
        <end position="58"/>
    </location>
</feature>
<evidence type="ECO:0000256" key="1">
    <source>
        <dbReference type="SAM" id="MobiDB-lite"/>
    </source>
</evidence>
<proteinExistence type="predicted"/>
<dbReference type="AlphaFoldDB" id="A0A396Z9A2"/>
<reference evidence="3" key="1">
    <citation type="submission" date="2018-05" db="EMBL/GenBank/DDBJ databases">
        <title>Leptospira yasudae sp. nov. and Leptospira stimsonii sp. nov., two pathogenic species of the genus Leptospira isolated from environmental sources.</title>
        <authorList>
            <person name="Casanovas-Massana A."/>
            <person name="Hamond C."/>
            <person name="Santos L.A."/>
            <person name="Hacker K.P."/>
            <person name="Balassiano I."/>
            <person name="Medeiros M.A."/>
            <person name="Reis M.G."/>
            <person name="Ko A.I."/>
            <person name="Wunder E.A."/>
        </authorList>
    </citation>
    <scope>NUCLEOTIDE SEQUENCE [LARGE SCALE GENOMIC DNA]</scope>
    <source>
        <strain evidence="3">Yale</strain>
    </source>
</reference>